<evidence type="ECO:0000256" key="9">
    <source>
        <dbReference type="SAM" id="Phobius"/>
    </source>
</evidence>
<dbReference type="PANTHER" id="PTHR30561:SF1">
    <property type="entry name" value="MULTIDRUG TRANSPORTER EMRE"/>
    <property type="match status" value="1"/>
</dbReference>
<dbReference type="Proteomes" id="UP000028933">
    <property type="component" value="Chromosome"/>
</dbReference>
<keyword evidence="2" id="KW-0813">Transport</keyword>
<feature type="transmembrane region" description="Helical" evidence="9">
    <location>
        <begin position="85"/>
        <end position="104"/>
    </location>
</feature>
<evidence type="ECO:0000256" key="7">
    <source>
        <dbReference type="ARBA" id="ARBA00038032"/>
    </source>
</evidence>
<reference evidence="10" key="1">
    <citation type="journal article" date="2013" name="Lancet">
        <title>First case of E anophelis outbreak in an intensive-care unit.</title>
        <authorList>
            <person name="Teo J."/>
            <person name="Tan S.Y."/>
            <person name="Tay M."/>
            <person name="Ding Y."/>
            <person name="Kjelleberg S."/>
            <person name="Givskov M."/>
            <person name="Lin R.T."/>
            <person name="Yang L."/>
        </authorList>
    </citation>
    <scope>NUCLEOTIDE SEQUENCE [LARGE SCALE GENOMIC DNA]</scope>
    <source>
        <strain evidence="10">NUHP1</strain>
    </source>
</reference>
<comment type="subcellular location">
    <subcellularLocation>
        <location evidence="1 8">Cell membrane</location>
        <topology evidence="1 8">Multi-pass membrane protein</topology>
    </subcellularLocation>
</comment>
<evidence type="ECO:0000256" key="5">
    <source>
        <dbReference type="ARBA" id="ARBA00022989"/>
    </source>
</evidence>
<keyword evidence="4 8" id="KW-0812">Transmembrane</keyword>
<evidence type="ECO:0000256" key="3">
    <source>
        <dbReference type="ARBA" id="ARBA00022475"/>
    </source>
</evidence>
<dbReference type="EMBL" id="CP007547">
    <property type="protein sequence ID" value="AIL45143.1"/>
    <property type="molecule type" value="Genomic_DNA"/>
</dbReference>
<accession>A0A077EF07</accession>
<dbReference type="InterPro" id="IPR037185">
    <property type="entry name" value="EmrE-like"/>
</dbReference>
<evidence type="ECO:0000256" key="6">
    <source>
        <dbReference type="ARBA" id="ARBA00023136"/>
    </source>
</evidence>
<dbReference type="Gene3D" id="1.10.3730.20">
    <property type="match status" value="1"/>
</dbReference>
<evidence type="ECO:0000313" key="11">
    <source>
        <dbReference type="Proteomes" id="UP000028933"/>
    </source>
</evidence>
<keyword evidence="6 9" id="KW-0472">Membrane</keyword>
<dbReference type="GO" id="GO:0015220">
    <property type="term" value="F:choline transmembrane transporter activity"/>
    <property type="evidence" value="ECO:0007669"/>
    <property type="project" value="TreeGrafter"/>
</dbReference>
<keyword evidence="5 9" id="KW-1133">Transmembrane helix</keyword>
<gene>
    <name evidence="10" type="ORF">BD94_1368</name>
</gene>
<dbReference type="InterPro" id="IPR045324">
    <property type="entry name" value="Small_multidrug_res"/>
</dbReference>
<dbReference type="InterPro" id="IPR000390">
    <property type="entry name" value="Small_drug/metabolite_transptr"/>
</dbReference>
<dbReference type="KEGG" id="eao:BD94_1368"/>
<feature type="transmembrane region" description="Helical" evidence="9">
    <location>
        <begin position="27"/>
        <end position="47"/>
    </location>
</feature>
<protein>
    <submittedName>
        <fullName evidence="10">Ethidium bromide-methyl viologen resistance protein EmrE</fullName>
    </submittedName>
</protein>
<comment type="similarity">
    <text evidence="7 8">Belongs to the drug/metabolite transporter (DMT) superfamily. Small multidrug resistance (SMR) (TC 2.A.7.1) family.</text>
</comment>
<sequence length="110" mass="11998">MKHYIYLFIAIIFEAVATSTLKSSEQFTKLIPSIITIVGYAGAFYFLSLSLKQIPVGIAYALWSAIGIVLIAVVGALVYKQIPDLPAIIGFIFIITGVVIINLFSKMSSH</sequence>
<dbReference type="Pfam" id="PF00893">
    <property type="entry name" value="Multi_Drug_Res"/>
    <property type="match status" value="1"/>
</dbReference>
<dbReference type="GO" id="GO:0015297">
    <property type="term" value="F:antiporter activity"/>
    <property type="evidence" value="ECO:0007669"/>
    <property type="project" value="TreeGrafter"/>
</dbReference>
<dbReference type="GO" id="GO:0005886">
    <property type="term" value="C:plasma membrane"/>
    <property type="evidence" value="ECO:0007669"/>
    <property type="project" value="UniProtKB-SubCell"/>
</dbReference>
<dbReference type="RefSeq" id="WP_024565042.1">
    <property type="nucleotide sequence ID" value="NZ_CP007547.1"/>
</dbReference>
<dbReference type="HOGENOM" id="CLU_133067_0_2_10"/>
<organism evidence="10 11">
    <name type="scientific">Elizabethkingia anophelis NUHP1</name>
    <dbReference type="NCBI Taxonomy" id="1338011"/>
    <lineage>
        <taxon>Bacteria</taxon>
        <taxon>Pseudomonadati</taxon>
        <taxon>Bacteroidota</taxon>
        <taxon>Flavobacteriia</taxon>
        <taxon>Flavobacteriales</taxon>
        <taxon>Weeksellaceae</taxon>
        <taxon>Elizabethkingia</taxon>
    </lineage>
</organism>
<evidence type="ECO:0000256" key="1">
    <source>
        <dbReference type="ARBA" id="ARBA00004651"/>
    </source>
</evidence>
<dbReference type="GO" id="GO:0031460">
    <property type="term" value="P:glycine betaine transport"/>
    <property type="evidence" value="ECO:0007669"/>
    <property type="project" value="TreeGrafter"/>
</dbReference>
<keyword evidence="3" id="KW-1003">Cell membrane</keyword>
<dbReference type="PANTHER" id="PTHR30561">
    <property type="entry name" value="SMR FAMILY PROTON-DEPENDENT DRUG EFFLUX TRANSPORTER SUGE"/>
    <property type="match status" value="1"/>
</dbReference>
<dbReference type="SUPFAM" id="SSF103481">
    <property type="entry name" value="Multidrug resistance efflux transporter EmrE"/>
    <property type="match status" value="1"/>
</dbReference>
<evidence type="ECO:0000313" key="10">
    <source>
        <dbReference type="EMBL" id="AIL45143.1"/>
    </source>
</evidence>
<dbReference type="GO" id="GO:0015199">
    <property type="term" value="F:amino-acid betaine transmembrane transporter activity"/>
    <property type="evidence" value="ECO:0007669"/>
    <property type="project" value="TreeGrafter"/>
</dbReference>
<evidence type="ECO:0000256" key="4">
    <source>
        <dbReference type="ARBA" id="ARBA00022692"/>
    </source>
</evidence>
<dbReference type="GO" id="GO:1990961">
    <property type="term" value="P:xenobiotic detoxification by transmembrane export across the plasma membrane"/>
    <property type="evidence" value="ECO:0007669"/>
    <property type="project" value="UniProtKB-ARBA"/>
</dbReference>
<feature type="transmembrane region" description="Helical" evidence="9">
    <location>
        <begin position="59"/>
        <end position="79"/>
    </location>
</feature>
<dbReference type="eggNOG" id="COG2076">
    <property type="taxonomic scope" value="Bacteria"/>
</dbReference>
<evidence type="ECO:0000256" key="8">
    <source>
        <dbReference type="RuleBase" id="RU003942"/>
    </source>
</evidence>
<evidence type="ECO:0000256" key="2">
    <source>
        <dbReference type="ARBA" id="ARBA00022448"/>
    </source>
</evidence>
<dbReference type="FunFam" id="1.10.3730.20:FF:000001">
    <property type="entry name" value="Quaternary ammonium compound resistance transporter SugE"/>
    <property type="match status" value="1"/>
</dbReference>
<dbReference type="AlphaFoldDB" id="A0A077EF07"/>
<name>A0A077EF07_9FLAO</name>
<proteinExistence type="inferred from homology"/>
<reference evidence="10" key="2">
    <citation type="journal article" date="2015" name="Genome Biol. Evol.">
        <title>Complete Genome Sequence and Transcriptomic Analysis of the Novel Pathogen Elizabethkingia anophelis in Response to Oxidative Stress.</title>
        <authorList>
            <person name="Li Y."/>
            <person name="Liu Y."/>
            <person name="Chew S.C."/>
            <person name="Tay M."/>
            <person name="Salido M.M."/>
            <person name="Teo J."/>
            <person name="Lauro F.M."/>
            <person name="Givskov M."/>
            <person name="Yang L."/>
        </authorList>
    </citation>
    <scope>NUCLEOTIDE SEQUENCE</scope>
    <source>
        <strain evidence="10">NUHP1</strain>
    </source>
</reference>